<dbReference type="SUPFAM" id="SSF50151">
    <property type="entry name" value="SacY-like RNA-binding domain"/>
    <property type="match status" value="1"/>
</dbReference>
<dbReference type="Proteomes" id="UP000033530">
    <property type="component" value="Unassembled WGS sequence"/>
</dbReference>
<dbReference type="SUPFAM" id="SSF63520">
    <property type="entry name" value="PTS-regulatory domain, PRD"/>
    <property type="match status" value="2"/>
</dbReference>
<dbReference type="Gene3D" id="1.20.890.100">
    <property type="match status" value="1"/>
</dbReference>
<dbReference type="GO" id="GO:0045893">
    <property type="term" value="P:positive regulation of DNA-templated transcription"/>
    <property type="evidence" value="ECO:0007669"/>
    <property type="project" value="InterPro"/>
</dbReference>
<dbReference type="InterPro" id="IPR004341">
    <property type="entry name" value="CAT_RNA-bd_dom"/>
</dbReference>
<dbReference type="PANTHER" id="PTHR30185">
    <property type="entry name" value="CRYPTIC BETA-GLUCOSIDE BGL OPERON ANTITERMINATOR"/>
    <property type="match status" value="1"/>
</dbReference>
<dbReference type="Pfam" id="PF03123">
    <property type="entry name" value="CAT_RBD"/>
    <property type="match status" value="1"/>
</dbReference>
<feature type="domain" description="PRD" evidence="3">
    <location>
        <begin position="176"/>
        <end position="284"/>
    </location>
</feature>
<dbReference type="PANTHER" id="PTHR30185:SF16">
    <property type="entry name" value="PROTEIN GLCT"/>
    <property type="match status" value="1"/>
</dbReference>
<dbReference type="Gene3D" id="2.30.24.10">
    <property type="entry name" value="CAT RNA-binding domain"/>
    <property type="match status" value="1"/>
</dbReference>
<dbReference type="PROSITE" id="PS51372">
    <property type="entry name" value="PRD_2"/>
    <property type="match status" value="2"/>
</dbReference>
<comment type="similarity">
    <text evidence="1">Belongs to the transcriptional antiterminator BglG family. GlcT subfamily.</text>
</comment>
<dbReference type="InterPro" id="IPR011608">
    <property type="entry name" value="PRD"/>
</dbReference>
<dbReference type="GO" id="GO:0003723">
    <property type="term" value="F:RNA binding"/>
    <property type="evidence" value="ECO:0007669"/>
    <property type="project" value="InterPro"/>
</dbReference>
<dbReference type="InterPro" id="IPR036650">
    <property type="entry name" value="CAT_RNA-bd_dom_sf"/>
</dbReference>
<accession>A0AAJ0JRA1</accession>
<proteinExistence type="inferred from homology"/>
<dbReference type="InterPro" id="IPR036634">
    <property type="entry name" value="PRD_sf"/>
</dbReference>
<dbReference type="Gene3D" id="1.20.58.1950">
    <property type="match status" value="1"/>
</dbReference>
<gene>
    <name evidence="4" type="ORF">VV61_02340</name>
</gene>
<dbReference type="InterPro" id="IPR050661">
    <property type="entry name" value="BglG_antiterminators"/>
</dbReference>
<organism evidence="4 5">
    <name type="scientific">Staphylococcus carnosus</name>
    <dbReference type="NCBI Taxonomy" id="1281"/>
    <lineage>
        <taxon>Bacteria</taxon>
        <taxon>Bacillati</taxon>
        <taxon>Bacillota</taxon>
        <taxon>Bacilli</taxon>
        <taxon>Bacillales</taxon>
        <taxon>Staphylococcaceae</taxon>
        <taxon>Staphylococcus</taxon>
    </lineage>
</organism>
<dbReference type="AlphaFoldDB" id="A0AAJ0JRA1"/>
<evidence type="ECO:0000259" key="3">
    <source>
        <dbReference type="PROSITE" id="PS51372"/>
    </source>
</evidence>
<name>A0AAJ0JRA1_STACA</name>
<comment type="caution">
    <text evidence="4">The sequence shown here is derived from an EMBL/GenBank/DDBJ whole genome shotgun (WGS) entry which is preliminary data.</text>
</comment>
<sequence>MSNYVIEKTLNNNVIICTDENQHHEVVLIGKGIGFNKKKGMELSDSVMIDKVYKLEQKKDQDHYKALVEIADDNVLQTIIEAMDIITHADRTVVDKDLMVALTDHILFAYKRIKQHQFIKNPFLIETKQLYSESYQIAVSVIEHLNKLLDIEFPEDEIGFIALHIASSKDDLSLHEVRLTNEIINKSILIMEHDLKYKIDTNSIQYQRFIRHIQFLIRRLQKGEIIQVNDEFGNMLKAHYPLCYNIAVKIIKMMQQHLDVEVYEAELIYLTLHINHFTQQNEKNTNV</sequence>
<evidence type="ECO:0000313" key="5">
    <source>
        <dbReference type="Proteomes" id="UP000033530"/>
    </source>
</evidence>
<dbReference type="Pfam" id="PF00874">
    <property type="entry name" value="PRD"/>
    <property type="match status" value="2"/>
</dbReference>
<evidence type="ECO:0000313" key="4">
    <source>
        <dbReference type="EMBL" id="KKB26346.1"/>
    </source>
</evidence>
<evidence type="ECO:0000256" key="1">
    <source>
        <dbReference type="ARBA" id="ARBA00009115"/>
    </source>
</evidence>
<evidence type="ECO:0000256" key="2">
    <source>
        <dbReference type="ARBA" id="ARBA00022737"/>
    </source>
</evidence>
<dbReference type="RefSeq" id="WP_015900247.1">
    <property type="nucleotide sequence ID" value="NZ_BKAO01000002.1"/>
</dbReference>
<dbReference type="NCBIfam" id="NF047357">
    <property type="entry name" value="antiterm_GlcT"/>
    <property type="match status" value="1"/>
</dbReference>
<dbReference type="SMART" id="SM01061">
    <property type="entry name" value="CAT_RBD"/>
    <property type="match status" value="1"/>
</dbReference>
<dbReference type="EMBL" id="LAIU01000001">
    <property type="protein sequence ID" value="KKB26346.1"/>
    <property type="molecule type" value="Genomic_DNA"/>
</dbReference>
<protein>
    <submittedName>
        <fullName evidence="4">Transcriptional regulator</fullName>
    </submittedName>
</protein>
<dbReference type="Gene3D" id="1.10.1790.10">
    <property type="entry name" value="PRD domain"/>
    <property type="match status" value="1"/>
</dbReference>
<dbReference type="SMR" id="A0AAJ0JRA1"/>
<dbReference type="PROSITE" id="PS00654">
    <property type="entry name" value="PRD_1"/>
    <property type="match status" value="1"/>
</dbReference>
<dbReference type="InterPro" id="IPR001550">
    <property type="entry name" value="Transcrpt_antitermin_CS"/>
</dbReference>
<reference evidence="4 5" key="1">
    <citation type="submission" date="2015-03" db="EMBL/GenBank/DDBJ databases">
        <title>Draft Genome Sequence of S. carnosus subsp. utilis LTH 7013, Isolated from South Tirolean Ham.</title>
        <authorList>
            <person name="Mueller A."/>
            <person name="Huptas C."/>
            <person name="Wenning M."/>
            <person name="Weiss A."/>
            <person name="Schmidt H."/>
        </authorList>
    </citation>
    <scope>NUCLEOTIDE SEQUENCE [LARGE SCALE GENOMIC DNA]</scope>
    <source>
        <strain evidence="4 5">LTH7013</strain>
    </source>
</reference>
<dbReference type="GeneID" id="93793424"/>
<feature type="domain" description="PRD" evidence="3">
    <location>
        <begin position="67"/>
        <end position="175"/>
    </location>
</feature>
<keyword evidence="2" id="KW-0677">Repeat</keyword>